<dbReference type="Proteomes" id="UP001201163">
    <property type="component" value="Unassembled WGS sequence"/>
</dbReference>
<reference evidence="3" key="1">
    <citation type="submission" date="2022-01" db="EMBL/GenBank/DDBJ databases">
        <title>Comparative genomics reveals a dynamic genome evolution in the ectomycorrhizal milk-cap (Lactarius) mushrooms.</title>
        <authorList>
            <consortium name="DOE Joint Genome Institute"/>
            <person name="Lebreton A."/>
            <person name="Tang N."/>
            <person name="Kuo A."/>
            <person name="LaButti K."/>
            <person name="Drula E."/>
            <person name="Barry K."/>
            <person name="Clum A."/>
            <person name="Lipzen A."/>
            <person name="Mousain D."/>
            <person name="Ng V."/>
            <person name="Wang R."/>
            <person name="Wang X."/>
            <person name="Dai Y."/>
            <person name="Henrissat B."/>
            <person name="Grigoriev I.V."/>
            <person name="Guerin-Laguette A."/>
            <person name="Yu F."/>
            <person name="Martin F.M."/>
        </authorList>
    </citation>
    <scope>NUCLEOTIDE SEQUENCE</scope>
    <source>
        <strain evidence="3">QP</strain>
    </source>
</reference>
<evidence type="ECO:0000313" key="4">
    <source>
        <dbReference type="Proteomes" id="UP001201163"/>
    </source>
</evidence>
<protein>
    <recommendedName>
        <fullName evidence="2">Glutathione S-transferase UstS-like C-terminal domain-containing protein</fullName>
    </recommendedName>
</protein>
<gene>
    <name evidence="3" type="ORF">EDB92DRAFT_1819110</name>
</gene>
<dbReference type="AlphaFoldDB" id="A0AAD4Q7H1"/>
<dbReference type="Pfam" id="PF22041">
    <property type="entry name" value="GST_C_7"/>
    <property type="match status" value="1"/>
</dbReference>
<keyword evidence="4" id="KW-1185">Reference proteome</keyword>
<evidence type="ECO:0000259" key="2">
    <source>
        <dbReference type="Pfam" id="PF22041"/>
    </source>
</evidence>
<proteinExistence type="predicted"/>
<dbReference type="Gene3D" id="1.20.1050.10">
    <property type="match status" value="1"/>
</dbReference>
<comment type="caution">
    <text evidence="3">The sequence shown here is derived from an EMBL/GenBank/DDBJ whole genome shotgun (WGS) entry which is preliminary data.</text>
</comment>
<name>A0AAD4Q7H1_9AGAM</name>
<feature type="region of interest" description="Disordered" evidence="1">
    <location>
        <begin position="218"/>
        <end position="251"/>
    </location>
</feature>
<organism evidence="3 4">
    <name type="scientific">Lactarius akahatsu</name>
    <dbReference type="NCBI Taxonomy" id="416441"/>
    <lineage>
        <taxon>Eukaryota</taxon>
        <taxon>Fungi</taxon>
        <taxon>Dikarya</taxon>
        <taxon>Basidiomycota</taxon>
        <taxon>Agaricomycotina</taxon>
        <taxon>Agaricomycetes</taxon>
        <taxon>Russulales</taxon>
        <taxon>Russulaceae</taxon>
        <taxon>Lactarius</taxon>
    </lineage>
</organism>
<sequence>MPRGTSYIIYDIPGNATKYRAWSSNVWKTRFRVWMDVRRQDCPQLRDHTTQDRVGRISDIGAVAQRIGAPDTVLLHGGQPLYTVPILRDPTTERNLSGSLQIALNLERMYPDAPLLFPRGTEDAIIPFDAQFTHSVGGALAPLLLVHIWAQLNEGSKPYFRTARERMLGQSLESLTPPGAQTAARCARHSSRSRKMRTHAGSRTCSCWVSARRTRTSSRRVGWPPGAGSRVRTRKSGRSWRRGMGDGGGGWRVHSRDGSMWIPRLRLTLQNVEGLVCRV</sequence>
<dbReference type="EMBL" id="JAKELL010000076">
    <property type="protein sequence ID" value="KAH8984470.1"/>
    <property type="molecule type" value="Genomic_DNA"/>
</dbReference>
<feature type="compositionally biased region" description="Basic residues" evidence="1">
    <location>
        <begin position="231"/>
        <end position="241"/>
    </location>
</feature>
<accession>A0AAD4Q7H1</accession>
<dbReference type="Gene3D" id="3.40.30.10">
    <property type="entry name" value="Glutaredoxin"/>
    <property type="match status" value="1"/>
</dbReference>
<feature type="domain" description="Glutathione S-transferase UstS-like C-terminal" evidence="2">
    <location>
        <begin position="128"/>
        <end position="191"/>
    </location>
</feature>
<dbReference type="InterPro" id="IPR054416">
    <property type="entry name" value="GST_UstS-like_C"/>
</dbReference>
<evidence type="ECO:0000256" key="1">
    <source>
        <dbReference type="SAM" id="MobiDB-lite"/>
    </source>
</evidence>
<evidence type="ECO:0000313" key="3">
    <source>
        <dbReference type="EMBL" id="KAH8984470.1"/>
    </source>
</evidence>